<keyword evidence="1" id="KW-1133">Transmembrane helix</keyword>
<dbReference type="AlphaFoldDB" id="A0A9W6ZJ32"/>
<name>A0A9W6ZJ32_9STRA</name>
<reference evidence="2" key="1">
    <citation type="submission" date="2022-07" db="EMBL/GenBank/DDBJ databases">
        <title>Genome analysis of Parmales, a sister group of diatoms, reveals the evolutionary specialization of diatoms from phago-mixotrophs to photoautotrophs.</title>
        <authorList>
            <person name="Ban H."/>
            <person name="Sato S."/>
            <person name="Yoshikawa S."/>
            <person name="Kazumasa Y."/>
            <person name="Nakamura Y."/>
            <person name="Ichinomiya M."/>
            <person name="Saitoh K."/>
            <person name="Sato N."/>
            <person name="Blanc-Mathieu R."/>
            <person name="Endo H."/>
            <person name="Kuwata A."/>
            <person name="Ogata H."/>
        </authorList>
    </citation>
    <scope>NUCLEOTIDE SEQUENCE</scope>
</reference>
<dbReference type="EMBL" id="BRXZ01003299">
    <property type="protein sequence ID" value="GMH51983.1"/>
    <property type="molecule type" value="Genomic_DNA"/>
</dbReference>
<feature type="transmembrane region" description="Helical" evidence="1">
    <location>
        <begin position="101"/>
        <end position="123"/>
    </location>
</feature>
<evidence type="ECO:0000313" key="3">
    <source>
        <dbReference type="Proteomes" id="UP001165082"/>
    </source>
</evidence>
<proteinExistence type="predicted"/>
<protein>
    <submittedName>
        <fullName evidence="2">Uncharacterized protein</fullName>
    </submittedName>
</protein>
<dbReference type="Proteomes" id="UP001165082">
    <property type="component" value="Unassembled WGS sequence"/>
</dbReference>
<keyword evidence="1" id="KW-0812">Transmembrane</keyword>
<keyword evidence="3" id="KW-1185">Reference proteome</keyword>
<dbReference type="OrthoDB" id="4507at2759"/>
<gene>
    <name evidence="2" type="ORF">TrRE_jg5707</name>
</gene>
<keyword evidence="1" id="KW-0472">Membrane</keyword>
<evidence type="ECO:0000313" key="2">
    <source>
        <dbReference type="EMBL" id="GMH51983.1"/>
    </source>
</evidence>
<sequence length="147" mass="15563">MTQVPVGIGEFLHLDDGVEGVGGFGRRSKCREVDMSASRELCLSTVLSCFGGKVEEGKLGEAGTLFCKHLTCERRVTAISGMEYLTMHTVEEVLEGARGDAGAGLAGKAVWVIMIVVYGLMYFGGFRGVRAKGLGGIGGSRKANKKD</sequence>
<evidence type="ECO:0000256" key="1">
    <source>
        <dbReference type="SAM" id="Phobius"/>
    </source>
</evidence>
<comment type="caution">
    <text evidence="2">The sequence shown here is derived from an EMBL/GenBank/DDBJ whole genome shotgun (WGS) entry which is preliminary data.</text>
</comment>
<organism evidence="2 3">
    <name type="scientific">Triparma retinervis</name>
    <dbReference type="NCBI Taxonomy" id="2557542"/>
    <lineage>
        <taxon>Eukaryota</taxon>
        <taxon>Sar</taxon>
        <taxon>Stramenopiles</taxon>
        <taxon>Ochrophyta</taxon>
        <taxon>Bolidophyceae</taxon>
        <taxon>Parmales</taxon>
        <taxon>Triparmaceae</taxon>
        <taxon>Triparma</taxon>
    </lineage>
</organism>
<accession>A0A9W6ZJ32</accession>